<name>A0ABP8XKJ9_9PSEU</name>
<evidence type="ECO:0000313" key="4">
    <source>
        <dbReference type="Proteomes" id="UP001500325"/>
    </source>
</evidence>
<feature type="domain" description="WCX" evidence="2">
    <location>
        <begin position="32"/>
        <end position="79"/>
    </location>
</feature>
<evidence type="ECO:0000259" key="2">
    <source>
        <dbReference type="Pfam" id="PF25583"/>
    </source>
</evidence>
<dbReference type="EMBL" id="BAABIC010000026">
    <property type="protein sequence ID" value="GAA4708538.1"/>
    <property type="molecule type" value="Genomic_DNA"/>
</dbReference>
<accession>A0ABP8XKJ9</accession>
<organism evidence="3 4">
    <name type="scientific">Pseudonocardia yuanmonensis</name>
    <dbReference type="NCBI Taxonomy" id="1095914"/>
    <lineage>
        <taxon>Bacteria</taxon>
        <taxon>Bacillati</taxon>
        <taxon>Actinomycetota</taxon>
        <taxon>Actinomycetes</taxon>
        <taxon>Pseudonocardiales</taxon>
        <taxon>Pseudonocardiaceae</taxon>
        <taxon>Pseudonocardia</taxon>
    </lineage>
</organism>
<dbReference type="RefSeq" id="WP_345383908.1">
    <property type="nucleotide sequence ID" value="NZ_BAABIC010000026.1"/>
</dbReference>
<sequence length="84" mass="8668">MSAPALARQRRRPDQWGSAVSSGHGAGTVGTGVGWCVVTASFGDLRHAIRVLRSLAPDAKALDPPEPATALRERADAVAAAHSL</sequence>
<feature type="region of interest" description="Disordered" evidence="1">
    <location>
        <begin position="1"/>
        <end position="31"/>
    </location>
</feature>
<proteinExistence type="predicted"/>
<evidence type="ECO:0000256" key="1">
    <source>
        <dbReference type="SAM" id="MobiDB-lite"/>
    </source>
</evidence>
<dbReference type="Proteomes" id="UP001500325">
    <property type="component" value="Unassembled WGS sequence"/>
</dbReference>
<dbReference type="InterPro" id="IPR057727">
    <property type="entry name" value="WCX_dom"/>
</dbReference>
<reference evidence="4" key="1">
    <citation type="journal article" date="2019" name="Int. J. Syst. Evol. Microbiol.">
        <title>The Global Catalogue of Microorganisms (GCM) 10K type strain sequencing project: providing services to taxonomists for standard genome sequencing and annotation.</title>
        <authorList>
            <consortium name="The Broad Institute Genomics Platform"/>
            <consortium name="The Broad Institute Genome Sequencing Center for Infectious Disease"/>
            <person name="Wu L."/>
            <person name="Ma J."/>
        </authorList>
    </citation>
    <scope>NUCLEOTIDE SEQUENCE [LARGE SCALE GENOMIC DNA]</scope>
    <source>
        <strain evidence="4">JCM 18055</strain>
    </source>
</reference>
<comment type="caution">
    <text evidence="3">The sequence shown here is derived from an EMBL/GenBank/DDBJ whole genome shotgun (WGS) entry which is preliminary data.</text>
</comment>
<protein>
    <recommendedName>
        <fullName evidence="2">WCX domain-containing protein</fullName>
    </recommendedName>
</protein>
<gene>
    <name evidence="3" type="ORF">GCM10023215_57450</name>
</gene>
<keyword evidence="4" id="KW-1185">Reference proteome</keyword>
<evidence type="ECO:0000313" key="3">
    <source>
        <dbReference type="EMBL" id="GAA4708538.1"/>
    </source>
</evidence>
<dbReference type="Pfam" id="PF25583">
    <property type="entry name" value="WCX"/>
    <property type="match status" value="1"/>
</dbReference>